<organism evidence="1 2">
    <name type="scientific">Streptococcus pyogenes</name>
    <dbReference type="NCBI Taxonomy" id="1314"/>
    <lineage>
        <taxon>Bacteria</taxon>
        <taxon>Bacillati</taxon>
        <taxon>Bacillota</taxon>
        <taxon>Bacilli</taxon>
        <taxon>Lactobacillales</taxon>
        <taxon>Streptococcaceae</taxon>
        <taxon>Streptococcus</taxon>
    </lineage>
</organism>
<sequence>MSLPRYCQERQFFDYIFHQINVFENDFLRKYCFKAISKGFDFSPKTIRFDFYF</sequence>
<proteinExistence type="predicted"/>
<protein>
    <submittedName>
        <fullName evidence="1">Response regulator SirA</fullName>
    </submittedName>
</protein>
<evidence type="ECO:0000313" key="2">
    <source>
        <dbReference type="Proteomes" id="UP000325300"/>
    </source>
</evidence>
<dbReference type="AlphaFoldDB" id="A0A5S4TDX9"/>
<reference evidence="1 2" key="1">
    <citation type="submission" date="2019-02" db="EMBL/GenBank/DDBJ databases">
        <title>Novel genomic isolates of S. pyogenes and S. dysgalactiae subsp. equisimilis associated to necrotising fasciitis (NSTI).</title>
        <authorList>
            <person name="Barrantes I."/>
        </authorList>
    </citation>
    <scope>NUCLEOTIDE SEQUENCE [LARGE SCALE GENOMIC DNA]</scope>
    <source>
        <strain evidence="1 2">SPY5003</strain>
    </source>
</reference>
<accession>A0A5S4TDX9</accession>
<dbReference type="EMBL" id="SJLI01000005">
    <property type="protein sequence ID" value="TYK94583.1"/>
    <property type="molecule type" value="Genomic_DNA"/>
</dbReference>
<comment type="caution">
    <text evidence="1">The sequence shown here is derived from an EMBL/GenBank/DDBJ whole genome shotgun (WGS) entry which is preliminary data.</text>
</comment>
<gene>
    <name evidence="1" type="ORF">E0F67_06920</name>
</gene>
<dbReference type="Proteomes" id="UP000325300">
    <property type="component" value="Unassembled WGS sequence"/>
</dbReference>
<evidence type="ECO:0000313" key="1">
    <source>
        <dbReference type="EMBL" id="TYK94583.1"/>
    </source>
</evidence>
<name>A0A5S4TDX9_STRPY</name>